<dbReference type="InterPro" id="IPR014186">
    <property type="entry name" value="S-formylglutathione_hydrol"/>
</dbReference>
<reference evidence="6" key="1">
    <citation type="journal article" date="2015" name="Nature">
        <title>Complex archaea that bridge the gap between prokaryotes and eukaryotes.</title>
        <authorList>
            <person name="Spang A."/>
            <person name="Saw J.H."/>
            <person name="Jorgensen S.L."/>
            <person name="Zaremba-Niedzwiedzka K."/>
            <person name="Martijn J."/>
            <person name="Lind A.E."/>
            <person name="van Eijk R."/>
            <person name="Schleper C."/>
            <person name="Guy L."/>
            <person name="Ettema T.J."/>
        </authorList>
    </citation>
    <scope>NUCLEOTIDE SEQUENCE</scope>
</reference>
<dbReference type="FunFam" id="3.40.50.1820:FF:000002">
    <property type="entry name" value="S-formylglutathione hydrolase"/>
    <property type="match status" value="1"/>
</dbReference>
<dbReference type="GO" id="GO:0046294">
    <property type="term" value="P:formaldehyde catabolic process"/>
    <property type="evidence" value="ECO:0007669"/>
    <property type="project" value="InterPro"/>
</dbReference>
<name>A0A0F9TDA3_9ZZZZ</name>
<evidence type="ECO:0000256" key="4">
    <source>
        <dbReference type="ARBA" id="ARBA00022801"/>
    </source>
</evidence>
<dbReference type="EC" id="3.1.2.12" evidence="2"/>
<comment type="caution">
    <text evidence="6">The sequence shown here is derived from an EMBL/GenBank/DDBJ whole genome shotgun (WGS) entry which is preliminary data.</text>
</comment>
<dbReference type="AlphaFoldDB" id="A0A0F9TDA3"/>
<keyword evidence="4" id="KW-0378">Hydrolase</keyword>
<dbReference type="InterPro" id="IPR000801">
    <property type="entry name" value="Esterase-like"/>
</dbReference>
<sequence length="282" mass="31200">MELLSTNVSFDGEHRRYRHRSATLECTMEFAVYLPPIALGANPPKKVPALWWLSGLTCNDQNFMQKAGAQKKAAELGMAIVCPDTSPRGVNLPGQDESYDFGSGAGFYINATQQPWAPHYRMYDYVVKELPQLVESELPLTDRRSISGHSMGGHGALICALRNPGRYASVSAFAPIAHPTVCPWGKKAFKGYLGDNPASWEEWDATLLIAKAGERLPLLIDQGTADDFLEDQLNPQALVEACEQHSHPINLRMRDGYDHSYFFIASFVDDHLNHHASALGLS</sequence>
<evidence type="ECO:0000256" key="2">
    <source>
        <dbReference type="ARBA" id="ARBA00012479"/>
    </source>
</evidence>
<dbReference type="EMBL" id="LAZR01001302">
    <property type="protein sequence ID" value="KKN46966.1"/>
    <property type="molecule type" value="Genomic_DNA"/>
</dbReference>
<evidence type="ECO:0000256" key="1">
    <source>
        <dbReference type="ARBA" id="ARBA00005622"/>
    </source>
</evidence>
<proteinExistence type="inferred from homology"/>
<protein>
    <recommendedName>
        <fullName evidence="5">S-formylglutathione hydrolase YeiG</fullName>
        <ecNumber evidence="2">3.1.2.12</ecNumber>
    </recommendedName>
</protein>
<dbReference type="GO" id="GO:0052689">
    <property type="term" value="F:carboxylic ester hydrolase activity"/>
    <property type="evidence" value="ECO:0007669"/>
    <property type="project" value="UniProtKB-KW"/>
</dbReference>
<dbReference type="Pfam" id="PF00756">
    <property type="entry name" value="Esterase"/>
    <property type="match status" value="1"/>
</dbReference>
<accession>A0A0F9TDA3</accession>
<comment type="similarity">
    <text evidence="1">Belongs to the esterase D family.</text>
</comment>
<dbReference type="SUPFAM" id="SSF53474">
    <property type="entry name" value="alpha/beta-Hydrolases"/>
    <property type="match status" value="1"/>
</dbReference>
<dbReference type="InterPro" id="IPR029058">
    <property type="entry name" value="AB_hydrolase_fold"/>
</dbReference>
<dbReference type="PANTHER" id="PTHR10061">
    <property type="entry name" value="S-FORMYLGLUTATHIONE HYDROLASE"/>
    <property type="match status" value="1"/>
</dbReference>
<evidence type="ECO:0000313" key="6">
    <source>
        <dbReference type="EMBL" id="KKN46966.1"/>
    </source>
</evidence>
<organism evidence="6">
    <name type="scientific">marine sediment metagenome</name>
    <dbReference type="NCBI Taxonomy" id="412755"/>
    <lineage>
        <taxon>unclassified sequences</taxon>
        <taxon>metagenomes</taxon>
        <taxon>ecological metagenomes</taxon>
    </lineage>
</organism>
<gene>
    <name evidence="6" type="ORF">LCGC14_0667580</name>
</gene>
<dbReference type="NCBIfam" id="TIGR02821">
    <property type="entry name" value="fghA_ester_D"/>
    <property type="match status" value="1"/>
</dbReference>
<evidence type="ECO:0000256" key="5">
    <source>
        <dbReference type="ARBA" id="ARBA00039174"/>
    </source>
</evidence>
<dbReference type="GO" id="GO:0018738">
    <property type="term" value="F:S-formylglutathione hydrolase activity"/>
    <property type="evidence" value="ECO:0007669"/>
    <property type="project" value="UniProtKB-EC"/>
</dbReference>
<keyword evidence="3" id="KW-0719">Serine esterase</keyword>
<evidence type="ECO:0000256" key="3">
    <source>
        <dbReference type="ARBA" id="ARBA00022487"/>
    </source>
</evidence>
<dbReference type="PANTHER" id="PTHR10061:SF1">
    <property type="entry name" value="S-FORMYLGLUTATHIONE HYDROLASE YEIG"/>
    <property type="match status" value="1"/>
</dbReference>
<dbReference type="GO" id="GO:0005829">
    <property type="term" value="C:cytosol"/>
    <property type="evidence" value="ECO:0007669"/>
    <property type="project" value="TreeGrafter"/>
</dbReference>
<dbReference type="Gene3D" id="3.40.50.1820">
    <property type="entry name" value="alpha/beta hydrolase"/>
    <property type="match status" value="1"/>
</dbReference>